<dbReference type="PANTHER" id="PTHR40841:SF2">
    <property type="entry name" value="SIDEROPHORE-DEGRADING ESTERASE (EUROFUNG)"/>
    <property type="match status" value="1"/>
</dbReference>
<feature type="compositionally biased region" description="Low complexity" evidence="3">
    <location>
        <begin position="386"/>
        <end position="395"/>
    </location>
</feature>
<evidence type="ECO:0000313" key="5">
    <source>
        <dbReference type="EMBL" id="NMP29946.1"/>
    </source>
</evidence>
<name>A0A7Y0Q5C6_9GAMM</name>
<keyword evidence="4" id="KW-0732">Signal</keyword>
<feature type="compositionally biased region" description="Basic residues" evidence="3">
    <location>
        <begin position="396"/>
        <end position="407"/>
    </location>
</feature>
<evidence type="ECO:0000256" key="2">
    <source>
        <dbReference type="ARBA" id="ARBA00022801"/>
    </source>
</evidence>
<feature type="chain" id="PRO_5031163936" evidence="4">
    <location>
        <begin position="23"/>
        <end position="407"/>
    </location>
</feature>
<keyword evidence="2 5" id="KW-0378">Hydrolase</keyword>
<comment type="similarity">
    <text evidence="1">Belongs to the esterase D family.</text>
</comment>
<dbReference type="Pfam" id="PF00756">
    <property type="entry name" value="Esterase"/>
    <property type="match status" value="1"/>
</dbReference>
<dbReference type="EMBL" id="JABBXH010000001">
    <property type="protein sequence ID" value="NMP29946.1"/>
    <property type="molecule type" value="Genomic_DNA"/>
</dbReference>
<dbReference type="AlphaFoldDB" id="A0A7Y0Q5C6"/>
<dbReference type="SUPFAM" id="SSF48452">
    <property type="entry name" value="TPR-like"/>
    <property type="match status" value="1"/>
</dbReference>
<organism evidence="5 6">
    <name type="scientific">Thalassotalea algicola</name>
    <dbReference type="NCBI Taxonomy" id="2716224"/>
    <lineage>
        <taxon>Bacteria</taxon>
        <taxon>Pseudomonadati</taxon>
        <taxon>Pseudomonadota</taxon>
        <taxon>Gammaproteobacteria</taxon>
        <taxon>Alteromonadales</taxon>
        <taxon>Colwelliaceae</taxon>
        <taxon>Thalassotalea</taxon>
    </lineage>
</organism>
<dbReference type="SUPFAM" id="SSF53474">
    <property type="entry name" value="alpha/beta-Hydrolases"/>
    <property type="match status" value="1"/>
</dbReference>
<dbReference type="InterPro" id="IPR011990">
    <property type="entry name" value="TPR-like_helical_dom_sf"/>
</dbReference>
<gene>
    <name evidence="5" type="ORF">HII17_00105</name>
</gene>
<keyword evidence="6" id="KW-1185">Reference proteome</keyword>
<evidence type="ECO:0000313" key="6">
    <source>
        <dbReference type="Proteomes" id="UP000568664"/>
    </source>
</evidence>
<feature type="signal peptide" evidence="4">
    <location>
        <begin position="1"/>
        <end position="22"/>
    </location>
</feature>
<dbReference type="PANTHER" id="PTHR40841">
    <property type="entry name" value="SIDEROPHORE TRIACETYLFUSARININE C ESTERASE"/>
    <property type="match status" value="1"/>
</dbReference>
<evidence type="ECO:0000256" key="1">
    <source>
        <dbReference type="ARBA" id="ARBA00005622"/>
    </source>
</evidence>
<evidence type="ECO:0000256" key="4">
    <source>
        <dbReference type="SAM" id="SignalP"/>
    </source>
</evidence>
<proteinExistence type="inferred from homology"/>
<accession>A0A7Y0Q5C6</accession>
<dbReference type="InterPro" id="IPR052558">
    <property type="entry name" value="Siderophore_Hydrolase_D"/>
</dbReference>
<reference evidence="5 6" key="1">
    <citation type="submission" date="2020-04" db="EMBL/GenBank/DDBJ databases">
        <title>Thalassotalea sp. M1531, isolated from the surface of marine red alga.</title>
        <authorList>
            <person name="Pang L."/>
            <person name="Lu D.-C."/>
        </authorList>
    </citation>
    <scope>NUCLEOTIDE SEQUENCE [LARGE SCALE GENOMIC DNA]</scope>
    <source>
        <strain evidence="5 6">M1531</strain>
    </source>
</reference>
<dbReference type="InterPro" id="IPR029058">
    <property type="entry name" value="AB_hydrolase_fold"/>
</dbReference>
<comment type="caution">
    <text evidence="5">The sequence shown here is derived from an EMBL/GenBank/DDBJ whole genome shotgun (WGS) entry which is preliminary data.</text>
</comment>
<dbReference type="Gene3D" id="3.40.50.1820">
    <property type="entry name" value="alpha/beta hydrolase"/>
    <property type="match status" value="1"/>
</dbReference>
<dbReference type="InterPro" id="IPR000801">
    <property type="entry name" value="Esterase-like"/>
</dbReference>
<dbReference type="Proteomes" id="UP000568664">
    <property type="component" value="Unassembled WGS sequence"/>
</dbReference>
<evidence type="ECO:0000256" key="3">
    <source>
        <dbReference type="SAM" id="MobiDB-lite"/>
    </source>
</evidence>
<feature type="region of interest" description="Disordered" evidence="3">
    <location>
        <begin position="386"/>
        <end position="407"/>
    </location>
</feature>
<protein>
    <submittedName>
        <fullName evidence="5">Alpha/beta hydrolase</fullName>
    </submittedName>
</protein>
<dbReference type="GO" id="GO:0016788">
    <property type="term" value="F:hydrolase activity, acting on ester bonds"/>
    <property type="evidence" value="ECO:0007669"/>
    <property type="project" value="TreeGrafter"/>
</dbReference>
<sequence>MYQKLACVFIGVILSFSFHVNAKVRGEAKVTTVTSEILNESRELLIHLPNNYSRSKDTTYPVLYLLDGQRNFGHTVGTLDLLNQSDMAQEMIVVGITNTERSRDFTPTYDESYNEWGISGGADNFLDFLEKELKPYVTSNYRTNNYAILAGHSLSALFTVYALQERPHIFQAYFAFSPSLWWHEEVIFPEAEKFFKSDSDLNKYLYVNMGSEGGKMLSAFEHYTELLNSNKRKGFTFDTELDTSESHNTTALSGMSLAFQKQLNSLRPSGTLIQEGLLAVEQYYKGLSEKYKFHAKPEYKAVNHAGYTALNKQDFESAIAIFKENVASFPNKSDAYDSLADGYEAKGDLAMALAMRKKALAMSYEENVENGTYKARLNNLETKIGKGLKSKSGSKTVKRKTKKNAKL</sequence>